<accession>A0A820J106</accession>
<proteinExistence type="predicted"/>
<gene>
    <name evidence="2" type="ORF">KXQ929_LOCUS46298</name>
</gene>
<dbReference type="Pfam" id="PF13290">
    <property type="entry name" value="CHB_HEX_C_1"/>
    <property type="match status" value="1"/>
</dbReference>
<reference evidence="2" key="1">
    <citation type="submission" date="2021-02" db="EMBL/GenBank/DDBJ databases">
        <authorList>
            <person name="Nowell W R."/>
        </authorList>
    </citation>
    <scope>NUCLEOTIDE SEQUENCE</scope>
</reference>
<feature type="non-terminal residue" evidence="2">
    <location>
        <position position="114"/>
    </location>
</feature>
<dbReference type="Proteomes" id="UP000663868">
    <property type="component" value="Unassembled WGS sequence"/>
</dbReference>
<evidence type="ECO:0000313" key="3">
    <source>
        <dbReference type="Proteomes" id="UP000663868"/>
    </source>
</evidence>
<feature type="domain" description="GH29D-like beta-sandwich" evidence="1">
    <location>
        <begin position="29"/>
        <end position="47"/>
    </location>
</feature>
<comment type="caution">
    <text evidence="2">The sequence shown here is derived from an EMBL/GenBank/DDBJ whole genome shotgun (WGS) entry which is preliminary data.</text>
</comment>
<dbReference type="AlphaFoldDB" id="A0A820J106"/>
<sequence length="114" mass="13227">RNDFKKPQIMEYIHDVSEFDTIIHLDDSNHHNANIYYTLDGSPPTQHYRNVHPYNRNNGIRLHPTGLHVLRAYSTLDEKLSSFIQYSRPTFVLDNGTFDSPGSIEPIDPPWDSC</sequence>
<evidence type="ECO:0000259" key="1">
    <source>
        <dbReference type="Pfam" id="PF13290"/>
    </source>
</evidence>
<dbReference type="InterPro" id="IPR059177">
    <property type="entry name" value="GH29D-like_dom"/>
</dbReference>
<feature type="non-terminal residue" evidence="2">
    <location>
        <position position="1"/>
    </location>
</feature>
<organism evidence="2 3">
    <name type="scientific">Adineta steineri</name>
    <dbReference type="NCBI Taxonomy" id="433720"/>
    <lineage>
        <taxon>Eukaryota</taxon>
        <taxon>Metazoa</taxon>
        <taxon>Spiralia</taxon>
        <taxon>Gnathifera</taxon>
        <taxon>Rotifera</taxon>
        <taxon>Eurotatoria</taxon>
        <taxon>Bdelloidea</taxon>
        <taxon>Adinetida</taxon>
        <taxon>Adinetidae</taxon>
        <taxon>Adineta</taxon>
    </lineage>
</organism>
<dbReference type="EMBL" id="CAJOBB010015271">
    <property type="protein sequence ID" value="CAF4314934.1"/>
    <property type="molecule type" value="Genomic_DNA"/>
</dbReference>
<protein>
    <recommendedName>
        <fullName evidence="1">GH29D-like beta-sandwich domain-containing protein</fullName>
    </recommendedName>
</protein>
<name>A0A820J106_9BILA</name>
<evidence type="ECO:0000313" key="2">
    <source>
        <dbReference type="EMBL" id="CAF4314934.1"/>
    </source>
</evidence>